<keyword evidence="7 8" id="KW-0472">Membrane</keyword>
<feature type="transmembrane region" description="Helical" evidence="8">
    <location>
        <begin position="293"/>
        <end position="314"/>
    </location>
</feature>
<dbReference type="Proteomes" id="UP001235840">
    <property type="component" value="Unassembled WGS sequence"/>
</dbReference>
<feature type="transmembrane region" description="Helical" evidence="8">
    <location>
        <begin position="77"/>
        <end position="98"/>
    </location>
</feature>
<feature type="transmembrane region" description="Helical" evidence="8">
    <location>
        <begin position="254"/>
        <end position="281"/>
    </location>
</feature>
<name>A0ABT9VVX3_9BACI</name>
<dbReference type="Pfam" id="PF01032">
    <property type="entry name" value="FecCD"/>
    <property type="match status" value="1"/>
</dbReference>
<keyword evidence="10" id="KW-1185">Reference proteome</keyword>
<evidence type="ECO:0000256" key="2">
    <source>
        <dbReference type="ARBA" id="ARBA00007935"/>
    </source>
</evidence>
<keyword evidence="6 8" id="KW-1133">Transmembrane helix</keyword>
<feature type="transmembrane region" description="Helical" evidence="8">
    <location>
        <begin position="213"/>
        <end position="234"/>
    </location>
</feature>
<dbReference type="InterPro" id="IPR000522">
    <property type="entry name" value="ABC_transptr_permease_BtuC"/>
</dbReference>
<evidence type="ECO:0000256" key="4">
    <source>
        <dbReference type="ARBA" id="ARBA00022475"/>
    </source>
</evidence>
<comment type="subcellular location">
    <subcellularLocation>
        <location evidence="1">Cell membrane</location>
        <topology evidence="1">Multi-pass membrane protein</topology>
    </subcellularLocation>
</comment>
<feature type="transmembrane region" description="Helical" evidence="8">
    <location>
        <begin position="166"/>
        <end position="189"/>
    </location>
</feature>
<reference evidence="9 10" key="1">
    <citation type="submission" date="2023-07" db="EMBL/GenBank/DDBJ databases">
        <title>Genomic Encyclopedia of Type Strains, Phase IV (KMG-IV): sequencing the most valuable type-strain genomes for metagenomic binning, comparative biology and taxonomic classification.</title>
        <authorList>
            <person name="Goeker M."/>
        </authorList>
    </citation>
    <scope>NUCLEOTIDE SEQUENCE [LARGE SCALE GENOMIC DNA]</scope>
    <source>
        <strain evidence="9 10">DSM 12751</strain>
    </source>
</reference>
<evidence type="ECO:0000256" key="1">
    <source>
        <dbReference type="ARBA" id="ARBA00004651"/>
    </source>
</evidence>
<evidence type="ECO:0000256" key="6">
    <source>
        <dbReference type="ARBA" id="ARBA00022989"/>
    </source>
</evidence>
<protein>
    <submittedName>
        <fullName evidence="9">Iron complex transport system permease protein</fullName>
    </submittedName>
</protein>
<dbReference type="PANTHER" id="PTHR30472:SF24">
    <property type="entry name" value="FERRIC ENTEROBACTIN TRANSPORT SYSTEM PERMEASE PROTEIN FEPG"/>
    <property type="match status" value="1"/>
</dbReference>
<proteinExistence type="inferred from homology"/>
<dbReference type="EMBL" id="JAUSTY010000003">
    <property type="protein sequence ID" value="MDQ0165144.1"/>
    <property type="molecule type" value="Genomic_DNA"/>
</dbReference>
<evidence type="ECO:0000256" key="7">
    <source>
        <dbReference type="ARBA" id="ARBA00023136"/>
    </source>
</evidence>
<evidence type="ECO:0000313" key="10">
    <source>
        <dbReference type="Proteomes" id="UP001235840"/>
    </source>
</evidence>
<evidence type="ECO:0000313" key="9">
    <source>
        <dbReference type="EMBL" id="MDQ0165144.1"/>
    </source>
</evidence>
<accession>A0ABT9VVX3</accession>
<sequence length="348" mass="36986">MKRYRTFRMKSLPISFLVDQRALIIIILLTVALVALMLISLGSGTTKASVGRVVATLLGSGTTSENFALLTLRLPRILLGALVGAGLALSGSILQGLIRNPLAAPDVIGVSSGASLMAVLFISVINPALGLGIDYLPLFAFLGALTVVYIMYGLAWKDGVSPFRLILIGFGITALLGAIQTILMIFGPITTTSQSFVWLTGSLHATKWHEVEIVSIWMLILTPILFGLVMALNLQQVSDEITVGLGGRLQLIRLGLVTMAACLAGVSIAFAGSIGFIGLMAPHIARKLVGTSYGQLMPTAALIGAILIVFADWVGRTWFAPLDIPAGVFTAMIGAPFFVYLFIRMRNK</sequence>
<keyword evidence="3" id="KW-0813">Transport</keyword>
<feature type="transmembrane region" description="Helical" evidence="8">
    <location>
        <begin position="326"/>
        <end position="343"/>
    </location>
</feature>
<dbReference type="InterPro" id="IPR037294">
    <property type="entry name" value="ABC_BtuC-like"/>
</dbReference>
<dbReference type="PANTHER" id="PTHR30472">
    <property type="entry name" value="FERRIC ENTEROBACTIN TRANSPORT SYSTEM PERMEASE PROTEIN"/>
    <property type="match status" value="1"/>
</dbReference>
<gene>
    <name evidence="9" type="ORF">J2S11_001044</name>
</gene>
<organism evidence="9 10">
    <name type="scientific">Caldalkalibacillus horti</name>
    <dbReference type="NCBI Taxonomy" id="77523"/>
    <lineage>
        <taxon>Bacteria</taxon>
        <taxon>Bacillati</taxon>
        <taxon>Bacillota</taxon>
        <taxon>Bacilli</taxon>
        <taxon>Bacillales</taxon>
        <taxon>Bacillaceae</taxon>
        <taxon>Caldalkalibacillus</taxon>
    </lineage>
</organism>
<keyword evidence="5 8" id="KW-0812">Transmembrane</keyword>
<feature type="transmembrane region" description="Helical" evidence="8">
    <location>
        <begin position="107"/>
        <end position="129"/>
    </location>
</feature>
<comment type="caution">
    <text evidence="9">The sequence shown here is derived from an EMBL/GenBank/DDBJ whole genome shotgun (WGS) entry which is preliminary data.</text>
</comment>
<keyword evidence="4" id="KW-1003">Cell membrane</keyword>
<dbReference type="SUPFAM" id="SSF81345">
    <property type="entry name" value="ABC transporter involved in vitamin B12 uptake, BtuC"/>
    <property type="match status" value="1"/>
</dbReference>
<comment type="similarity">
    <text evidence="2">Belongs to the binding-protein-dependent transport system permease family. FecCD subfamily.</text>
</comment>
<evidence type="ECO:0000256" key="3">
    <source>
        <dbReference type="ARBA" id="ARBA00022448"/>
    </source>
</evidence>
<feature type="transmembrane region" description="Helical" evidence="8">
    <location>
        <begin position="21"/>
        <end position="41"/>
    </location>
</feature>
<dbReference type="Gene3D" id="1.10.3470.10">
    <property type="entry name" value="ABC transporter involved in vitamin B12 uptake, BtuC"/>
    <property type="match status" value="1"/>
</dbReference>
<feature type="transmembrane region" description="Helical" evidence="8">
    <location>
        <begin position="135"/>
        <end position="154"/>
    </location>
</feature>
<dbReference type="CDD" id="cd06550">
    <property type="entry name" value="TM_ABC_iron-siderophores_like"/>
    <property type="match status" value="1"/>
</dbReference>
<evidence type="ECO:0000256" key="8">
    <source>
        <dbReference type="SAM" id="Phobius"/>
    </source>
</evidence>
<evidence type="ECO:0000256" key="5">
    <source>
        <dbReference type="ARBA" id="ARBA00022692"/>
    </source>
</evidence>